<feature type="transmembrane region" description="Helical" evidence="1">
    <location>
        <begin position="189"/>
        <end position="211"/>
    </location>
</feature>
<feature type="transmembrane region" description="Helical" evidence="1">
    <location>
        <begin position="394"/>
        <end position="414"/>
    </location>
</feature>
<feature type="transmembrane region" description="Helical" evidence="1">
    <location>
        <begin position="12"/>
        <end position="32"/>
    </location>
</feature>
<feature type="transmembrane region" description="Helical" evidence="1">
    <location>
        <begin position="539"/>
        <end position="557"/>
    </location>
</feature>
<dbReference type="AlphaFoldDB" id="A0A173YWF9"/>
<feature type="transmembrane region" description="Helical" evidence="1">
    <location>
        <begin position="151"/>
        <end position="169"/>
    </location>
</feature>
<evidence type="ECO:0000313" key="2">
    <source>
        <dbReference type="EMBL" id="CUN67819.1"/>
    </source>
</evidence>
<keyword evidence="1" id="KW-0472">Membrane</keyword>
<feature type="transmembrane region" description="Helical" evidence="1">
    <location>
        <begin position="126"/>
        <end position="144"/>
    </location>
</feature>
<name>A0A173YWF9_9FIRM</name>
<feature type="transmembrane region" description="Helical" evidence="1">
    <location>
        <begin position="329"/>
        <end position="347"/>
    </location>
</feature>
<organism evidence="2 3">
    <name type="scientific">Roseburia inulinivorans</name>
    <dbReference type="NCBI Taxonomy" id="360807"/>
    <lineage>
        <taxon>Bacteria</taxon>
        <taxon>Bacillati</taxon>
        <taxon>Bacillota</taxon>
        <taxon>Clostridia</taxon>
        <taxon>Lachnospirales</taxon>
        <taxon>Lachnospiraceae</taxon>
        <taxon>Roseburia</taxon>
    </lineage>
</organism>
<dbReference type="Proteomes" id="UP000095395">
    <property type="component" value="Unassembled WGS sequence"/>
</dbReference>
<evidence type="ECO:0000313" key="3">
    <source>
        <dbReference type="Proteomes" id="UP000095395"/>
    </source>
</evidence>
<feature type="transmembrane region" description="Helical" evidence="1">
    <location>
        <begin position="99"/>
        <end position="120"/>
    </location>
</feature>
<reference evidence="2 3" key="1">
    <citation type="submission" date="2015-09" db="EMBL/GenBank/DDBJ databases">
        <authorList>
            <consortium name="Pathogen Informatics"/>
        </authorList>
    </citation>
    <scope>NUCLEOTIDE SEQUENCE [LARGE SCALE GENOMIC DNA]</scope>
    <source>
        <strain evidence="2 3">2789STDY5608835</strain>
    </source>
</reference>
<dbReference type="EMBL" id="CYYR01000005">
    <property type="protein sequence ID" value="CUN67819.1"/>
    <property type="molecule type" value="Genomic_DNA"/>
</dbReference>
<feature type="transmembrane region" description="Helical" evidence="1">
    <location>
        <begin position="73"/>
        <end position="92"/>
    </location>
</feature>
<feature type="transmembrane region" description="Helical" evidence="1">
    <location>
        <begin position="223"/>
        <end position="243"/>
    </location>
</feature>
<keyword evidence="1" id="KW-0812">Transmembrane</keyword>
<gene>
    <name evidence="2" type="ORF">ERS852392_01066</name>
</gene>
<proteinExistence type="predicted"/>
<dbReference type="RefSeq" id="WP_055301666.1">
    <property type="nucleotide sequence ID" value="NZ_CYYR01000005.1"/>
</dbReference>
<accession>A0A173YWF9</accession>
<feature type="transmembrane region" description="Helical" evidence="1">
    <location>
        <begin position="359"/>
        <end position="382"/>
    </location>
</feature>
<sequence>MEKKQKIDFEGKLHIVAAAVLILSSVMIWMGYGQDIEYHAERIAAIAQEMKIHPGIYRIYTTNSGGYGYASPLFYGDIFMYPAAFLVALGMDIAIAFRLFLASIMLASYFSMYFCVNSVWGKRTAVLAAYLYAFSPILLADIFIRFAVGEALAFVFLPIVLLGFYRIVIEPKKPSTDWILLSIGMSGLIFSHIISTVLTAILLILLCIVYIKRIWKNKKSIGYMIAAAVLTVLITAYFTWPMLEQMATTQLFVTDRQTSNLAGNVAPFISLFFGSEYVSLLNVVIEKVTGTADFFVTSWFPGAFGYLIFWILAIRFWKKGMVKNKKADHLLGFAVLYLAISMVPFIQPLLEPFVGFIKIAWRNLTFYILFASLCGAILLVKLKEEKKWKAYKAGLLLATFGTLVSFGGLAMITIHNGMYPFETLSSHSIGAGEYLTAAVDNYDYAKERGDVVVCEDNDKVTYTFRRCEGYSELQFENLNGKATFEVPVYMYRGYAVENEETGASYTPKLSENGLVEFTVDQATSGTVKIYYKGTVIQHVSVWISFVTVVMLVIWGIWQKKSEKTEKRKW</sequence>
<evidence type="ECO:0000256" key="1">
    <source>
        <dbReference type="SAM" id="Phobius"/>
    </source>
</evidence>
<protein>
    <submittedName>
        <fullName evidence="2">Predicted membrane protein</fullName>
    </submittedName>
</protein>
<keyword evidence="1" id="KW-1133">Transmembrane helix</keyword>
<feature type="transmembrane region" description="Helical" evidence="1">
    <location>
        <begin position="299"/>
        <end position="317"/>
    </location>
</feature>